<evidence type="ECO:0000259" key="15">
    <source>
        <dbReference type="Pfam" id="PF00149"/>
    </source>
</evidence>
<dbReference type="InterPro" id="IPR015421">
    <property type="entry name" value="PyrdxlP-dep_Trfase_major"/>
</dbReference>
<evidence type="ECO:0000313" key="19">
    <source>
        <dbReference type="Proteomes" id="UP000242875"/>
    </source>
</evidence>
<evidence type="ECO:0000256" key="7">
    <source>
        <dbReference type="ARBA" id="ARBA00022729"/>
    </source>
</evidence>
<evidence type="ECO:0000256" key="1">
    <source>
        <dbReference type="ARBA" id="ARBA00001933"/>
    </source>
</evidence>
<dbReference type="GO" id="GO:0001717">
    <property type="term" value="P:conversion of seryl-tRNAsec to selenocys-tRNAsec"/>
    <property type="evidence" value="ECO:0007669"/>
    <property type="project" value="InterPro"/>
</dbReference>
<feature type="domain" description="Purple acid phosphatase C-terminal" evidence="16">
    <location>
        <begin position="402"/>
        <end position="457"/>
    </location>
</feature>
<reference evidence="18 19" key="1">
    <citation type="journal article" date="2017" name="Mycologia">
        <title>Bifiguratus adelaidae, gen. et sp. nov., a new member of Mucoromycotina in endophytic and soil-dwelling habitats.</title>
        <authorList>
            <person name="Torres-Cruz T.J."/>
            <person name="Billingsley Tobias T.L."/>
            <person name="Almatruk M."/>
            <person name="Hesse C."/>
            <person name="Kuske C.R."/>
            <person name="Desiro A."/>
            <person name="Benucci G.M."/>
            <person name="Bonito G."/>
            <person name="Stajich J.E."/>
            <person name="Dunlap C."/>
            <person name="Arnold A.E."/>
            <person name="Porras-Alfaro A."/>
        </authorList>
    </citation>
    <scope>NUCLEOTIDE SEQUENCE [LARGE SCALE GENOMIC DNA]</scope>
    <source>
        <strain evidence="18 19">AZ0501</strain>
    </source>
</reference>
<feature type="domain" description="Purple acid phosphatase N-terminal" evidence="17">
    <location>
        <begin position="56"/>
        <end position="157"/>
    </location>
</feature>
<protein>
    <recommendedName>
        <fullName evidence="14">Purple acid phosphatase</fullName>
        <ecNumber evidence="14">3.1.3.2</ecNumber>
    </recommendedName>
</protein>
<evidence type="ECO:0000256" key="3">
    <source>
        <dbReference type="ARBA" id="ARBA00004822"/>
    </source>
</evidence>
<dbReference type="SUPFAM" id="SSF56300">
    <property type="entry name" value="Metallo-dependent phosphatases"/>
    <property type="match status" value="1"/>
</dbReference>
<keyword evidence="12" id="KW-0711">Selenium</keyword>
<dbReference type="Pfam" id="PF16656">
    <property type="entry name" value="Pur_ac_phosph_N"/>
    <property type="match status" value="1"/>
</dbReference>
<evidence type="ECO:0000256" key="6">
    <source>
        <dbReference type="ARBA" id="ARBA00022679"/>
    </source>
</evidence>
<dbReference type="Gene3D" id="3.40.640.10">
    <property type="entry name" value="Type I PLP-dependent aspartate aminotransferase-like (Major domain)"/>
    <property type="match status" value="1"/>
</dbReference>
<dbReference type="UniPathway" id="UPA00906">
    <property type="reaction ID" value="UER00898"/>
</dbReference>
<dbReference type="Gene3D" id="2.60.40.380">
    <property type="entry name" value="Purple acid phosphatase-like, N-terminal"/>
    <property type="match status" value="1"/>
</dbReference>
<dbReference type="GO" id="GO:0000049">
    <property type="term" value="F:tRNA binding"/>
    <property type="evidence" value="ECO:0007669"/>
    <property type="project" value="UniProtKB-KW"/>
</dbReference>
<keyword evidence="10" id="KW-0648">Protein biosynthesis</keyword>
<dbReference type="Proteomes" id="UP000242875">
    <property type="component" value="Unassembled WGS sequence"/>
</dbReference>
<evidence type="ECO:0000313" key="18">
    <source>
        <dbReference type="EMBL" id="OZJ02775.1"/>
    </source>
</evidence>
<dbReference type="AlphaFoldDB" id="A0A261XWM3"/>
<keyword evidence="6" id="KW-0808">Transferase</keyword>
<comment type="similarity">
    <text evidence="14">Belongs to the metallophosphoesterase superfamily. Purple acid phosphatase family.</text>
</comment>
<dbReference type="NCBIfam" id="TIGR03531">
    <property type="entry name" value="selenium_SpcS"/>
    <property type="match status" value="1"/>
</dbReference>
<evidence type="ECO:0000256" key="13">
    <source>
        <dbReference type="ARBA" id="ARBA00048808"/>
    </source>
</evidence>
<evidence type="ECO:0000256" key="8">
    <source>
        <dbReference type="ARBA" id="ARBA00022884"/>
    </source>
</evidence>
<comment type="catalytic activity">
    <reaction evidence="14">
        <text>a phosphate monoester + H2O = an alcohol + phosphate</text>
        <dbReference type="Rhea" id="RHEA:15017"/>
        <dbReference type="ChEBI" id="CHEBI:15377"/>
        <dbReference type="ChEBI" id="CHEBI:30879"/>
        <dbReference type="ChEBI" id="CHEBI:43474"/>
        <dbReference type="ChEBI" id="CHEBI:67140"/>
        <dbReference type="EC" id="3.1.3.2"/>
    </reaction>
</comment>
<dbReference type="Pfam" id="PF05889">
    <property type="entry name" value="SepSecS"/>
    <property type="match status" value="1"/>
</dbReference>
<feature type="signal peptide" evidence="14">
    <location>
        <begin position="1"/>
        <end position="20"/>
    </location>
</feature>
<dbReference type="InterPro" id="IPR008829">
    <property type="entry name" value="SepSecS/SepCysS"/>
</dbReference>
<dbReference type="OrthoDB" id="45007at2759"/>
<dbReference type="Pfam" id="PF14008">
    <property type="entry name" value="Metallophos_C"/>
    <property type="match status" value="1"/>
</dbReference>
<organism evidence="18 19">
    <name type="scientific">Bifiguratus adelaidae</name>
    <dbReference type="NCBI Taxonomy" id="1938954"/>
    <lineage>
        <taxon>Eukaryota</taxon>
        <taxon>Fungi</taxon>
        <taxon>Fungi incertae sedis</taxon>
        <taxon>Mucoromycota</taxon>
        <taxon>Mucoromycotina</taxon>
        <taxon>Endogonomycetes</taxon>
        <taxon>Endogonales</taxon>
        <taxon>Endogonales incertae sedis</taxon>
        <taxon>Bifiguratus</taxon>
    </lineage>
</organism>
<comment type="caution">
    <text evidence="18">The sequence shown here is derived from an EMBL/GenBank/DDBJ whole genome shotgun (WGS) entry which is preliminary data.</text>
</comment>
<proteinExistence type="inferred from homology"/>
<comment type="function">
    <text evidence="2">Converts O-phosphoseryl-tRNA(Sec) to selenocysteinyl-tRNA(Sec) required for selenoprotein biosynthesis.</text>
</comment>
<dbReference type="PANTHER" id="PTHR12944:SF2">
    <property type="entry name" value="O-PHOSPHOSERYL-TRNA(SEC) SELENIUM TRANSFERASE"/>
    <property type="match status" value="1"/>
</dbReference>
<evidence type="ECO:0000256" key="9">
    <source>
        <dbReference type="ARBA" id="ARBA00022898"/>
    </source>
</evidence>
<accession>A0A261XWM3</accession>
<keyword evidence="19" id="KW-1185">Reference proteome</keyword>
<feature type="chain" id="PRO_5011816320" description="Purple acid phosphatase" evidence="14">
    <location>
        <begin position="21"/>
        <end position="981"/>
    </location>
</feature>
<dbReference type="InterPro" id="IPR029052">
    <property type="entry name" value="Metallo-depent_PP-like"/>
</dbReference>
<keyword evidence="8" id="KW-0694">RNA-binding</keyword>
<gene>
    <name evidence="18" type="ORF">BZG36_03480</name>
</gene>
<dbReference type="GO" id="GO:0046872">
    <property type="term" value="F:metal ion binding"/>
    <property type="evidence" value="ECO:0007669"/>
    <property type="project" value="InterPro"/>
</dbReference>
<dbReference type="CDD" id="cd00839">
    <property type="entry name" value="MPP_PAPs"/>
    <property type="match status" value="1"/>
</dbReference>
<dbReference type="Pfam" id="PF00149">
    <property type="entry name" value="Metallophos"/>
    <property type="match status" value="1"/>
</dbReference>
<dbReference type="GO" id="GO:0003993">
    <property type="term" value="F:acid phosphatase activity"/>
    <property type="evidence" value="ECO:0007669"/>
    <property type="project" value="UniProtKB-EC"/>
</dbReference>
<name>A0A261XWM3_9FUNG</name>
<dbReference type="InterPro" id="IPR041792">
    <property type="entry name" value="MPP_PAP"/>
</dbReference>
<comment type="similarity">
    <text evidence="4">Belongs to the SepSecS family.</text>
</comment>
<evidence type="ECO:0000259" key="17">
    <source>
        <dbReference type="Pfam" id="PF16656"/>
    </source>
</evidence>
<dbReference type="InterPro" id="IPR008963">
    <property type="entry name" value="Purple_acid_Pase-like_N"/>
</dbReference>
<dbReference type="SUPFAM" id="SSF49363">
    <property type="entry name" value="Purple acid phosphatase, N-terminal domain"/>
    <property type="match status" value="1"/>
</dbReference>
<evidence type="ECO:0000256" key="5">
    <source>
        <dbReference type="ARBA" id="ARBA00022555"/>
    </source>
</evidence>
<dbReference type="InterPro" id="IPR015914">
    <property type="entry name" value="PAPs_N"/>
</dbReference>
<comment type="cofactor">
    <cofactor evidence="1">
        <name>pyridoxal 5'-phosphate</name>
        <dbReference type="ChEBI" id="CHEBI:597326"/>
    </cofactor>
</comment>
<dbReference type="GO" id="GO:0098621">
    <property type="term" value="F:O-phosphoseryl-tRNA(Sec) selenium transferase activity"/>
    <property type="evidence" value="ECO:0007669"/>
    <property type="project" value="UniProtKB-EC"/>
</dbReference>
<comment type="pathway">
    <text evidence="3">Aminoacyl-tRNA biosynthesis; selenocysteinyl-tRNA(Sec) biosynthesis; selenocysteinyl-tRNA(Sec) from L-seryl-tRNA(Sec) (archaeal/eukaryal route): step 2/2.</text>
</comment>
<keyword evidence="5" id="KW-0820">tRNA-binding</keyword>
<keyword evidence="14" id="KW-0378">Hydrolase</keyword>
<keyword evidence="7 14" id="KW-0732">Signal</keyword>
<evidence type="ECO:0000256" key="10">
    <source>
        <dbReference type="ARBA" id="ARBA00022917"/>
    </source>
</evidence>
<keyword evidence="11" id="KW-0325">Glycoprotein</keyword>
<dbReference type="InterPro" id="IPR025733">
    <property type="entry name" value="PAPs_C"/>
</dbReference>
<dbReference type="InterPro" id="IPR004843">
    <property type="entry name" value="Calcineurin-like_PHP"/>
</dbReference>
<dbReference type="PANTHER" id="PTHR12944">
    <property type="entry name" value="SOLUBLE LIVER ANTIGEN/LIVER PANCREAS ANTIGEN"/>
    <property type="match status" value="1"/>
</dbReference>
<dbReference type="InterPro" id="IPR015424">
    <property type="entry name" value="PyrdxlP-dep_Trfase"/>
</dbReference>
<evidence type="ECO:0000256" key="4">
    <source>
        <dbReference type="ARBA" id="ARBA00007037"/>
    </source>
</evidence>
<feature type="domain" description="Calcineurin-like phosphoesterase" evidence="15">
    <location>
        <begin position="166"/>
        <end position="377"/>
    </location>
</feature>
<sequence length="981" mass="108342">MKGFLVSGLIAGLYALSASAAAVTRRGIAGGPGELATRDLYNANTNWNRTYAPAEPQQIHISITDNAQYAKVQFATLEEIKTPLFQYWPKGSQRKAVTIENGQNWAFVDNGTAHHTIYLHNLQTRPLKAATIYQYKVGTIDMSGNSTWSQSTFEFHTASKDDTTNFIATADLGLVNAVALPNLINLAKSHEYDFMTLSGDQAYDMADFNGTKGDDYMNMVQDLFANIPFIGGVGNHESAYNFSHWKNRFNNVPYQESNFVNNMQYSFNYKTLHIISFNTEIYFEGSAEEITTALNWFEEDLKQAQKNRKKQPWIIVMSHHPAYCTSYGSPTDMSCLTQTAIVRDGPIGPDGNATGGIEDLMLQYGVDVYLTGHRHNYERTYPVAKGKRTSTSYHNAPSYFEILVGNAGNYELTIPFNSTGPLPDWSASRYDGYGFSVVRATPTELEFTHYQSNLDGTLGSVIDHVVATKDSKFHALYHQVTQQHKTASEKKALKVLPLGNIHQEPCGNKYGDATYASQGRQSLEQRHAKFQTLLSQRRVPRTPWSEADIEWVLGHIAKMDSNNFQSNVGLGEREARIASRIVARRHYGFGHGIGRSGDISEVQPKAAGSSLLYKLTQYMVLDLLRICGLTKAAAAACVILPMATGMALTLSMRTVGSQRPRAKYVLWPRIDQKSCFKSIITAGYVPVVIPNVMEGDMVRTNLAAVQGKVHELGPENIVCIMSTTSCFAPRVPDRIIELAKICQEHDIPHVINNAYGLASQKCVNLVNEACRQGRVDLYIQSTDKNFLVPVGGSVVAGPQNEPIAALSQMYPGRASIAPIMDLFITLLEVGADGFLALLQERRENYAHLCHSLSLVAHNLGCRVLETPVNDVSLAMTLNLPTDTSATSVTFLGSMLFSRSVSGTRVVPPHTTKTISGYSFNGFMSHIDEYTPRLANAPTSYMTAAAAIGVKRQEIDVFVEKLQKLLGKTLSVNLTRGKFVQI</sequence>
<evidence type="ECO:0000256" key="14">
    <source>
        <dbReference type="RuleBase" id="RU361203"/>
    </source>
</evidence>
<evidence type="ECO:0000256" key="2">
    <source>
        <dbReference type="ARBA" id="ARBA00002552"/>
    </source>
</evidence>
<dbReference type="GO" id="GO:0001514">
    <property type="term" value="P:selenocysteine incorporation"/>
    <property type="evidence" value="ECO:0007669"/>
    <property type="project" value="TreeGrafter"/>
</dbReference>
<comment type="catalytic activity">
    <reaction evidence="13">
        <text>O-phospho-L-seryl-tRNA(Sec) + selenophosphate + H2O = L-selenocysteinyl-tRNA(Sec) + 2 phosphate</text>
        <dbReference type="Rhea" id="RHEA:25041"/>
        <dbReference type="Rhea" id="RHEA-COMP:9743"/>
        <dbReference type="Rhea" id="RHEA-COMP:9947"/>
        <dbReference type="ChEBI" id="CHEBI:15377"/>
        <dbReference type="ChEBI" id="CHEBI:16144"/>
        <dbReference type="ChEBI" id="CHEBI:43474"/>
        <dbReference type="ChEBI" id="CHEBI:78551"/>
        <dbReference type="ChEBI" id="CHEBI:78573"/>
        <dbReference type="EC" id="2.9.1.2"/>
    </reaction>
</comment>
<evidence type="ECO:0000256" key="12">
    <source>
        <dbReference type="ARBA" id="ARBA00023266"/>
    </source>
</evidence>
<dbReference type="SUPFAM" id="SSF53383">
    <property type="entry name" value="PLP-dependent transferases"/>
    <property type="match status" value="1"/>
</dbReference>
<evidence type="ECO:0000256" key="11">
    <source>
        <dbReference type="ARBA" id="ARBA00023180"/>
    </source>
</evidence>
<evidence type="ECO:0000259" key="16">
    <source>
        <dbReference type="Pfam" id="PF14008"/>
    </source>
</evidence>
<dbReference type="InterPro" id="IPR019872">
    <property type="entry name" value="Sec-tRNA_Se_transferase"/>
</dbReference>
<dbReference type="EMBL" id="MVBO01000126">
    <property type="protein sequence ID" value="OZJ02775.1"/>
    <property type="molecule type" value="Genomic_DNA"/>
</dbReference>
<dbReference type="EC" id="3.1.3.2" evidence="14"/>
<keyword evidence="9" id="KW-0663">Pyridoxal phosphate</keyword>
<dbReference type="Gene3D" id="3.60.21.10">
    <property type="match status" value="1"/>
</dbReference>